<organism evidence="1 3">
    <name type="scientific">Amblyomma americanum</name>
    <name type="common">Lone star tick</name>
    <dbReference type="NCBI Taxonomy" id="6943"/>
    <lineage>
        <taxon>Eukaryota</taxon>
        <taxon>Metazoa</taxon>
        <taxon>Ecdysozoa</taxon>
        <taxon>Arthropoda</taxon>
        <taxon>Chelicerata</taxon>
        <taxon>Arachnida</taxon>
        <taxon>Acari</taxon>
        <taxon>Parasitiformes</taxon>
        <taxon>Ixodida</taxon>
        <taxon>Ixodoidea</taxon>
        <taxon>Ixodidae</taxon>
        <taxon>Amblyomminae</taxon>
        <taxon>Amblyomma</taxon>
    </lineage>
</organism>
<evidence type="ECO:0000313" key="1">
    <source>
        <dbReference type="EMBL" id="KAK8776315.1"/>
    </source>
</evidence>
<dbReference type="Gene3D" id="1.10.150.50">
    <property type="entry name" value="Transcription Factor, Ets-1"/>
    <property type="match status" value="1"/>
</dbReference>
<dbReference type="PANTHER" id="PTHR12247:SF138">
    <property type="entry name" value="POLYHOMEOTIC DISTAL, ISOFORM A-RELATED"/>
    <property type="match status" value="1"/>
</dbReference>
<dbReference type="SUPFAM" id="SSF47769">
    <property type="entry name" value="SAM/Pointed domain"/>
    <property type="match status" value="1"/>
</dbReference>
<reference evidence="1 3" key="1">
    <citation type="journal article" date="2023" name="Arcadia Sci">
        <title>De novo assembly of a long-read Amblyomma americanum tick genome.</title>
        <authorList>
            <person name="Chou S."/>
            <person name="Poskanzer K.E."/>
            <person name="Rollins M."/>
            <person name="Thuy-Boun P.S."/>
        </authorList>
    </citation>
    <scope>NUCLEOTIDE SEQUENCE [LARGE SCALE GENOMIC DNA]</scope>
    <source>
        <strain evidence="1">F_SG_1</strain>
        <tissue evidence="1">Salivary glands</tissue>
    </source>
</reference>
<protein>
    <submittedName>
        <fullName evidence="1">Uncharacterized protein</fullName>
    </submittedName>
</protein>
<gene>
    <name evidence="2" type="ORF">V5799_022673</name>
    <name evidence="1" type="ORF">V5799_030342</name>
</gene>
<evidence type="ECO:0000313" key="3">
    <source>
        <dbReference type="Proteomes" id="UP001321473"/>
    </source>
</evidence>
<keyword evidence="3" id="KW-1185">Reference proteome</keyword>
<dbReference type="PANTHER" id="PTHR12247">
    <property type="entry name" value="POLYCOMB GROUP PROTEIN"/>
    <property type="match status" value="1"/>
</dbReference>
<reference evidence="1" key="3">
    <citation type="submission" date="2024-02" db="EMBL/GenBank/DDBJ databases">
        <authorList>
            <person name="Mcdaniel E.A."/>
            <person name="Celebi F.M."/>
            <person name="Reiter T."/>
            <person name="Weiss E.C."/>
            <person name="Chou S."/>
        </authorList>
    </citation>
    <scope>NUCLEOTIDE SEQUENCE</scope>
    <source>
        <strain evidence="1">F_SG_1</strain>
        <tissue evidence="1">Salivary glands</tissue>
    </source>
</reference>
<dbReference type="GO" id="GO:0003682">
    <property type="term" value="F:chromatin binding"/>
    <property type="evidence" value="ECO:0007669"/>
    <property type="project" value="TreeGrafter"/>
</dbReference>
<dbReference type="AlphaFoldDB" id="A0AAQ4ENK3"/>
<accession>A0AAQ4ENK3</accession>
<dbReference type="GO" id="GO:0045892">
    <property type="term" value="P:negative regulation of DNA-templated transcription"/>
    <property type="evidence" value="ECO:0007669"/>
    <property type="project" value="TreeGrafter"/>
</dbReference>
<dbReference type="InterPro" id="IPR013761">
    <property type="entry name" value="SAM/pointed_sf"/>
</dbReference>
<dbReference type="EMBL" id="JARKHS020013095">
    <property type="protein sequence ID" value="KAK8776315.1"/>
    <property type="molecule type" value="Genomic_DNA"/>
</dbReference>
<dbReference type="GO" id="GO:0042393">
    <property type="term" value="F:histone binding"/>
    <property type="evidence" value="ECO:0007669"/>
    <property type="project" value="TreeGrafter"/>
</dbReference>
<reference evidence="1" key="2">
    <citation type="submission" date="2023-03" db="EMBL/GenBank/DDBJ databases">
        <authorList>
            <person name="Thuy-Boun P."/>
        </authorList>
    </citation>
    <scope>NUCLEOTIDE SEQUENCE</scope>
    <source>
        <strain evidence="1">F_SG_1</strain>
        <tissue evidence="1">Salivary glands</tissue>
    </source>
</reference>
<evidence type="ECO:0000313" key="2">
    <source>
        <dbReference type="EMBL" id="KAK8787547.1"/>
    </source>
</evidence>
<comment type="caution">
    <text evidence="1">The sequence shown here is derived from an EMBL/GenBank/DDBJ whole genome shotgun (WGS) entry which is preliminary data.</text>
</comment>
<proteinExistence type="predicted"/>
<dbReference type="EMBL" id="JARKHS020001710">
    <property type="protein sequence ID" value="KAK8787547.1"/>
    <property type="molecule type" value="Genomic_DNA"/>
</dbReference>
<dbReference type="InterPro" id="IPR050548">
    <property type="entry name" value="PcG_chromatin_remod_factors"/>
</dbReference>
<sequence length="127" mass="14031">MQEDSGVRNLTPAAASIDTAELNPEADMVNQEELNQEQVQNMLEHLTLLAAENPRGWMVARAIAYIATIPSCTECVEEFSAQETDSKALRLLTENYLINTMGMTFEMALKVCDVIRSLIPVMGHATT</sequence>
<dbReference type="GO" id="GO:0035102">
    <property type="term" value="C:PRC1 complex"/>
    <property type="evidence" value="ECO:0007669"/>
    <property type="project" value="TreeGrafter"/>
</dbReference>
<name>A0AAQ4ENK3_AMBAM</name>
<dbReference type="Proteomes" id="UP001321473">
    <property type="component" value="Unassembled WGS sequence"/>
</dbReference>